<protein>
    <submittedName>
        <fullName evidence="2">Uncharacterized protein</fullName>
    </submittedName>
</protein>
<dbReference type="GeneID" id="24268860"/>
<gene>
    <name evidence="2" type="ORF">AK88_03546</name>
</gene>
<keyword evidence="3" id="KW-1185">Reference proteome</keyword>
<keyword evidence="1" id="KW-0812">Transmembrane</keyword>
<name>A0A0D9QJ57_PLAFR</name>
<dbReference type="VEuPathDB" id="PlasmoDB:AK88_03546"/>
<keyword evidence="1" id="KW-0472">Membrane</keyword>
<dbReference type="AlphaFoldDB" id="A0A0D9QJ57"/>
<dbReference type="RefSeq" id="XP_012336580.1">
    <property type="nucleotide sequence ID" value="XM_012481157.1"/>
</dbReference>
<reference evidence="2 3" key="1">
    <citation type="submission" date="2014-03" db="EMBL/GenBank/DDBJ databases">
        <title>The Genome Sequence of Plasmodium fragile nilgiri.</title>
        <authorList>
            <consortium name="The Broad Institute Genomics Platform"/>
            <consortium name="The Broad Institute Genome Sequencing Center for Infectious Disease"/>
            <person name="Neafsey D."/>
            <person name="Duraisingh M."/>
            <person name="Young S.K."/>
            <person name="Zeng Q."/>
            <person name="Gargeya S."/>
            <person name="Abouelleil A."/>
            <person name="Alvarado L."/>
            <person name="Chapman S.B."/>
            <person name="Gainer-Dewar J."/>
            <person name="Goldberg J."/>
            <person name="Griggs A."/>
            <person name="Gujja S."/>
            <person name="Hansen M."/>
            <person name="Howarth C."/>
            <person name="Imamovic A."/>
            <person name="Larimer J."/>
            <person name="Pearson M."/>
            <person name="Poon T.W."/>
            <person name="Priest M."/>
            <person name="Roberts A."/>
            <person name="Saif S."/>
            <person name="Shea T."/>
            <person name="Sykes S."/>
            <person name="Wortman J."/>
            <person name="Nusbaum C."/>
            <person name="Birren B."/>
        </authorList>
    </citation>
    <scope>NUCLEOTIDE SEQUENCE [LARGE SCALE GENOMIC DNA]</scope>
    <source>
        <strain evidence="3">nilgiri</strain>
    </source>
</reference>
<keyword evidence="1" id="KW-1133">Transmembrane helix</keyword>
<accession>A0A0D9QJ57</accession>
<proteinExistence type="predicted"/>
<sequence>MEMSIKCASNNHDYVFVLSLFLYILFDFLIKHRNNSVRTTLLTVLMHMLEHPIMLSKTPGMVYALVQIFVRFSGSHISIKHNLKLSTNGDMLYAYVI</sequence>
<feature type="transmembrane region" description="Helical" evidence="1">
    <location>
        <begin position="12"/>
        <end position="30"/>
    </location>
</feature>
<dbReference type="EMBL" id="KQ001685">
    <property type="protein sequence ID" value="KJP86837.1"/>
    <property type="molecule type" value="Genomic_DNA"/>
</dbReference>
<evidence type="ECO:0000313" key="2">
    <source>
        <dbReference type="EMBL" id="KJP86837.1"/>
    </source>
</evidence>
<organism evidence="2 3">
    <name type="scientific">Plasmodium fragile</name>
    <dbReference type="NCBI Taxonomy" id="5857"/>
    <lineage>
        <taxon>Eukaryota</taxon>
        <taxon>Sar</taxon>
        <taxon>Alveolata</taxon>
        <taxon>Apicomplexa</taxon>
        <taxon>Aconoidasida</taxon>
        <taxon>Haemosporida</taxon>
        <taxon>Plasmodiidae</taxon>
        <taxon>Plasmodium</taxon>
        <taxon>Plasmodium (Plasmodium)</taxon>
    </lineage>
</organism>
<dbReference type="Proteomes" id="UP000054561">
    <property type="component" value="Unassembled WGS sequence"/>
</dbReference>
<evidence type="ECO:0000313" key="3">
    <source>
        <dbReference type="Proteomes" id="UP000054561"/>
    </source>
</evidence>
<evidence type="ECO:0000256" key="1">
    <source>
        <dbReference type="SAM" id="Phobius"/>
    </source>
</evidence>